<comment type="catalytic activity">
    <reaction evidence="1">
        <text>Hydrolysis of terminal non-reducing alpha-L-rhamnose residues in alpha-L-rhamnosides.</text>
        <dbReference type="EC" id="3.2.1.40"/>
    </reaction>
</comment>
<reference evidence="9 10" key="1">
    <citation type="submission" date="2020-10" db="EMBL/GenBank/DDBJ databases">
        <title>Complete genome sequence of Paludibaculum fermentans P105T, a facultatively anaerobic acidobacterium capable of dissimilatory Fe(III) reduction.</title>
        <authorList>
            <person name="Dedysh S.N."/>
            <person name="Beletsky A.V."/>
            <person name="Kulichevskaya I.S."/>
            <person name="Mardanov A.V."/>
            <person name="Ravin N.V."/>
        </authorList>
    </citation>
    <scope>NUCLEOTIDE SEQUENCE [LARGE SCALE GENOMIC DNA]</scope>
    <source>
        <strain evidence="9 10">P105</strain>
    </source>
</reference>
<evidence type="ECO:0000313" key="10">
    <source>
        <dbReference type="Proteomes" id="UP000593892"/>
    </source>
</evidence>
<dbReference type="GO" id="GO:0005975">
    <property type="term" value="P:carbohydrate metabolic process"/>
    <property type="evidence" value="ECO:0007669"/>
    <property type="project" value="InterPro"/>
</dbReference>
<dbReference type="InterPro" id="IPR013783">
    <property type="entry name" value="Ig-like_fold"/>
</dbReference>
<evidence type="ECO:0000256" key="2">
    <source>
        <dbReference type="ARBA" id="ARBA00012652"/>
    </source>
</evidence>
<feature type="domain" description="Alpha-L-rhamnosidase concanavalin-like" evidence="5">
    <location>
        <begin position="343"/>
        <end position="431"/>
    </location>
</feature>
<dbReference type="RefSeq" id="WP_194452493.1">
    <property type="nucleotide sequence ID" value="NZ_CP063849.1"/>
</dbReference>
<feature type="domain" description="Alpha-L-rhamnosidase six-hairpin glycosidase" evidence="7">
    <location>
        <begin position="442"/>
        <end position="774"/>
    </location>
</feature>
<dbReference type="Gene3D" id="2.60.420.10">
    <property type="entry name" value="Maltose phosphorylase, domain 3"/>
    <property type="match status" value="1"/>
</dbReference>
<dbReference type="EC" id="3.2.1.40" evidence="2"/>
<dbReference type="SUPFAM" id="SSF49785">
    <property type="entry name" value="Galactose-binding domain-like"/>
    <property type="match status" value="1"/>
</dbReference>
<protein>
    <recommendedName>
        <fullName evidence="2">alpha-L-rhamnosidase</fullName>
        <ecNumber evidence="2">3.2.1.40</ecNumber>
    </recommendedName>
</protein>
<evidence type="ECO:0000256" key="1">
    <source>
        <dbReference type="ARBA" id="ARBA00001445"/>
    </source>
</evidence>
<evidence type="ECO:0000259" key="8">
    <source>
        <dbReference type="Pfam" id="PF17390"/>
    </source>
</evidence>
<gene>
    <name evidence="9" type="ORF">IRI77_13080</name>
</gene>
<feature type="domain" description="Alpha-L-rhamnosidase C-terminal" evidence="8">
    <location>
        <begin position="778"/>
        <end position="854"/>
    </location>
</feature>
<dbReference type="KEGG" id="pfer:IRI77_13080"/>
<feature type="chain" id="PRO_5032832409" description="alpha-L-rhamnosidase" evidence="4">
    <location>
        <begin position="18"/>
        <end position="864"/>
    </location>
</feature>
<dbReference type="Pfam" id="PF17389">
    <property type="entry name" value="Bac_rhamnosid6H"/>
    <property type="match status" value="1"/>
</dbReference>
<dbReference type="GO" id="GO:0030596">
    <property type="term" value="F:alpha-L-rhamnosidase activity"/>
    <property type="evidence" value="ECO:0007669"/>
    <property type="project" value="UniProtKB-EC"/>
</dbReference>
<evidence type="ECO:0000313" key="9">
    <source>
        <dbReference type="EMBL" id="QOY90836.1"/>
    </source>
</evidence>
<dbReference type="InterPro" id="IPR036116">
    <property type="entry name" value="FN3_sf"/>
</dbReference>
<dbReference type="InterPro" id="IPR035398">
    <property type="entry name" value="Bac_rhamnosid_C"/>
</dbReference>
<dbReference type="Gene3D" id="2.60.120.260">
    <property type="entry name" value="Galactose-binding domain-like"/>
    <property type="match status" value="2"/>
</dbReference>
<dbReference type="Pfam" id="PF08531">
    <property type="entry name" value="Bac_rhamnosid_N"/>
    <property type="match status" value="1"/>
</dbReference>
<dbReference type="Gene3D" id="2.60.40.10">
    <property type="entry name" value="Immunoglobulins"/>
    <property type="match status" value="1"/>
</dbReference>
<dbReference type="AlphaFoldDB" id="A0A7S7NW43"/>
<dbReference type="Pfam" id="PF17390">
    <property type="entry name" value="Bac_rhamnosid_C"/>
    <property type="match status" value="1"/>
</dbReference>
<evidence type="ECO:0000259" key="7">
    <source>
        <dbReference type="Pfam" id="PF17389"/>
    </source>
</evidence>
<keyword evidence="3 9" id="KW-0378">Hydrolase</keyword>
<dbReference type="EMBL" id="CP063849">
    <property type="protein sequence ID" value="QOY90836.1"/>
    <property type="molecule type" value="Genomic_DNA"/>
</dbReference>
<evidence type="ECO:0000259" key="5">
    <source>
        <dbReference type="Pfam" id="PF05592"/>
    </source>
</evidence>
<dbReference type="InterPro" id="IPR012341">
    <property type="entry name" value="6hp_glycosidase-like_sf"/>
</dbReference>
<dbReference type="PANTHER" id="PTHR33307">
    <property type="entry name" value="ALPHA-RHAMNOSIDASE (EUROFUNG)"/>
    <property type="match status" value="1"/>
</dbReference>
<dbReference type="InterPro" id="IPR035396">
    <property type="entry name" value="Bac_rhamnosid6H"/>
</dbReference>
<organism evidence="9 10">
    <name type="scientific">Paludibaculum fermentans</name>
    <dbReference type="NCBI Taxonomy" id="1473598"/>
    <lineage>
        <taxon>Bacteria</taxon>
        <taxon>Pseudomonadati</taxon>
        <taxon>Acidobacteriota</taxon>
        <taxon>Terriglobia</taxon>
        <taxon>Bryobacterales</taxon>
        <taxon>Bryobacteraceae</taxon>
        <taxon>Paludibaculum</taxon>
    </lineage>
</organism>
<dbReference type="Gene3D" id="1.50.10.10">
    <property type="match status" value="1"/>
</dbReference>
<evidence type="ECO:0000256" key="3">
    <source>
        <dbReference type="ARBA" id="ARBA00022801"/>
    </source>
</evidence>
<sequence>MKQLPVLLALTAVSLSAALLPARLECEARVNPVGIDTARPRLGWALKSDGNGARQTAYQILVAGSMEALKPGSADLWDSGRVSSANQSWIEYAGKPLQPFQHYYWTVRVWDAAGRASGWSEPAQWTTALLQSSDMRGSWIAHPDHSLRSGPLPIFRREFRLEKPLRSAVVLVAGAGFHELRINGQKVGDHVLAPAWTNFRSTMLYETFDVKTALRPGRNALGVLLGNGFYNVAGGRYVKYSGSFGHPRLWLQLHLEYRDGSTQDIATDGSWKTADGPITFSCLYGGEDYDARREQPGWDSPGFDDSTWRRAGGVEAPGGVLRAQSSPAIRVQQTYPAVQVTEPKPGVYVYDLGQNFSGWPRVTASGPAGSTVKMIPGELLDKDGLVTQRSSGGPNSFSYTLKGEGREVWSPRFSYYGFRYVQVEGLKPEAVEGQFVHLDAPRTGKFECSNETFNRVHKLIDAAVRSNLQHSLTDCPHREKLGWLEQTYLMGPSILANWDLRAFLPKMTRDMHEAQTVDGLVPDIAPEYVTFGRGFRDSPEWGSAAVLVPWLAWQWYGDRRILEDAYPMMQRYSDYLESQKEKGLLSYGLGDWYDIGPKAPGYSQLTPQGVTASATYLEDLRVVRQAAALLGKPQDAQRYAARYDTLLAAFKKEFYQPGGPSYATGSQTSLAVPLAMGIAPAAARPKLVEKLVADIRAKGNHTSAGDIGYHYVLAALLQAGRSDVIFDMANEKTAPSYAAQLAAGSTALTEAWDSNPNSSQNHFMLGHIEEWFYAGLAGLRTDPAAPGLSHLILQPEPVGDVTWAKASWDSPRGLIAVEWRIEGGKFRYTVDLPPGVSAEVRMPAGAPKAIGSGHHSLESAFQAK</sequence>
<proteinExistence type="predicted"/>
<dbReference type="SUPFAM" id="SSF49265">
    <property type="entry name" value="Fibronectin type III"/>
    <property type="match status" value="1"/>
</dbReference>
<keyword evidence="4" id="KW-0732">Signal</keyword>
<dbReference type="SUPFAM" id="SSF48208">
    <property type="entry name" value="Six-hairpin glycosidases"/>
    <property type="match status" value="1"/>
</dbReference>
<dbReference type="Proteomes" id="UP000593892">
    <property type="component" value="Chromosome"/>
</dbReference>
<evidence type="ECO:0000256" key="4">
    <source>
        <dbReference type="SAM" id="SignalP"/>
    </source>
</evidence>
<feature type="domain" description="Bacterial alpha-L-rhamnosidase N-terminal" evidence="6">
    <location>
        <begin position="164"/>
        <end position="332"/>
    </location>
</feature>
<feature type="signal peptide" evidence="4">
    <location>
        <begin position="1"/>
        <end position="17"/>
    </location>
</feature>
<evidence type="ECO:0000259" key="6">
    <source>
        <dbReference type="Pfam" id="PF08531"/>
    </source>
</evidence>
<accession>A0A7S7NW43</accession>
<dbReference type="Pfam" id="PF25788">
    <property type="entry name" value="Ig_Rha78A_N"/>
    <property type="match status" value="1"/>
</dbReference>
<dbReference type="InterPro" id="IPR008979">
    <property type="entry name" value="Galactose-bd-like_sf"/>
</dbReference>
<dbReference type="InterPro" id="IPR008928">
    <property type="entry name" value="6-hairpin_glycosidase_sf"/>
</dbReference>
<dbReference type="InterPro" id="IPR008902">
    <property type="entry name" value="Rhamnosid_concanavalin"/>
</dbReference>
<dbReference type="PANTHER" id="PTHR33307:SF11">
    <property type="entry name" value="ALPHA-L-RHAMNOSIDASE"/>
    <property type="match status" value="1"/>
</dbReference>
<dbReference type="InterPro" id="IPR013737">
    <property type="entry name" value="Bac_rhamnosid_N"/>
</dbReference>
<keyword evidence="10" id="KW-1185">Reference proteome</keyword>
<dbReference type="PIRSF" id="PIRSF010631">
    <property type="entry name" value="A-rhamnsds"/>
    <property type="match status" value="1"/>
</dbReference>
<dbReference type="InterPro" id="IPR016007">
    <property type="entry name" value="Alpha_rhamnosid"/>
</dbReference>
<dbReference type="Pfam" id="PF05592">
    <property type="entry name" value="Bac_rhamnosid"/>
    <property type="match status" value="1"/>
</dbReference>
<name>A0A7S7NW43_PALFE</name>